<name>E1YJV2_9BACT</name>
<evidence type="ECO:0000313" key="1">
    <source>
        <dbReference type="EMBL" id="CBX31556.1"/>
    </source>
</evidence>
<proteinExistence type="predicted"/>
<gene>
    <name evidence="1" type="ORF">N47_E50680</name>
</gene>
<reference evidence="1" key="1">
    <citation type="journal article" date="2011" name="Environ. Microbiol.">
        <title>Genomic insights into the metabolic potential of the polycyclic aromatic hydrocarbon degrading sulfate-reducing Deltaproteobacterium N47.</title>
        <authorList>
            <person name="Bergmann F."/>
            <person name="Selesi D."/>
            <person name="Weinmaier T."/>
            <person name="Tischler P."/>
            <person name="Rattei T."/>
            <person name="Meckenstock R.U."/>
        </authorList>
    </citation>
    <scope>NUCLEOTIDE SEQUENCE</scope>
</reference>
<accession>E1YJV2</accession>
<dbReference type="EMBL" id="FR695877">
    <property type="protein sequence ID" value="CBX31556.1"/>
    <property type="molecule type" value="Genomic_DNA"/>
</dbReference>
<dbReference type="AlphaFoldDB" id="E1YJV2"/>
<protein>
    <submittedName>
        <fullName evidence="1">Uncharacterized protein</fullName>
    </submittedName>
</protein>
<sequence>MKQYHNFIFMTNFLFPAKMRNFQANFVETQCFAFLQGSKI</sequence>
<organism evidence="1">
    <name type="scientific">uncultured Desulfobacterium sp</name>
    <dbReference type="NCBI Taxonomy" id="201089"/>
    <lineage>
        <taxon>Bacteria</taxon>
        <taxon>Pseudomonadati</taxon>
        <taxon>Thermodesulfobacteriota</taxon>
        <taxon>Desulfobacteria</taxon>
        <taxon>Desulfobacterales</taxon>
        <taxon>Desulfobacteriaceae</taxon>
        <taxon>Desulfobacterium</taxon>
        <taxon>environmental samples</taxon>
    </lineage>
</organism>